<reference evidence="2" key="1">
    <citation type="submission" date="2022-01" db="EMBL/GenBank/DDBJ databases">
        <title>Comparative genomics reveals a dynamic genome evolution in the ectomycorrhizal milk-cap (Lactarius) mushrooms.</title>
        <authorList>
            <consortium name="DOE Joint Genome Institute"/>
            <person name="Lebreton A."/>
            <person name="Tang N."/>
            <person name="Kuo A."/>
            <person name="LaButti K."/>
            <person name="Drula E."/>
            <person name="Barry K."/>
            <person name="Clum A."/>
            <person name="Lipzen A."/>
            <person name="Mousain D."/>
            <person name="Ng V."/>
            <person name="Wang R."/>
            <person name="Wang X."/>
            <person name="Dai Y."/>
            <person name="Henrissat B."/>
            <person name="Grigoriev I.V."/>
            <person name="Guerin-Laguette A."/>
            <person name="Yu F."/>
            <person name="Martin F.M."/>
        </authorList>
    </citation>
    <scope>NUCLEOTIDE SEQUENCE</scope>
    <source>
        <strain evidence="2">QP</strain>
    </source>
</reference>
<proteinExistence type="predicted"/>
<accession>A0AAD4LJS9</accession>
<keyword evidence="1" id="KW-0472">Membrane</keyword>
<dbReference type="AlphaFoldDB" id="A0AAD4LJS9"/>
<name>A0AAD4LJS9_9AGAM</name>
<dbReference type="Proteomes" id="UP001201163">
    <property type="component" value="Unassembled WGS sequence"/>
</dbReference>
<evidence type="ECO:0000313" key="2">
    <source>
        <dbReference type="EMBL" id="KAH8994518.1"/>
    </source>
</evidence>
<feature type="transmembrane region" description="Helical" evidence="1">
    <location>
        <begin position="34"/>
        <end position="56"/>
    </location>
</feature>
<comment type="caution">
    <text evidence="2">The sequence shown here is derived from an EMBL/GenBank/DDBJ whole genome shotgun (WGS) entry which is preliminary data.</text>
</comment>
<gene>
    <name evidence="2" type="ORF">EDB92DRAFT_1975338</name>
</gene>
<evidence type="ECO:0000256" key="1">
    <source>
        <dbReference type="SAM" id="Phobius"/>
    </source>
</evidence>
<protein>
    <submittedName>
        <fullName evidence="2">Uncharacterized protein</fullName>
    </submittedName>
</protein>
<evidence type="ECO:0000313" key="3">
    <source>
        <dbReference type="Proteomes" id="UP001201163"/>
    </source>
</evidence>
<keyword evidence="3" id="KW-1185">Reference proteome</keyword>
<dbReference type="EMBL" id="JAKELL010000014">
    <property type="protein sequence ID" value="KAH8994518.1"/>
    <property type="molecule type" value="Genomic_DNA"/>
</dbReference>
<keyword evidence="1" id="KW-0812">Transmembrane</keyword>
<sequence length="186" mass="19791">MRPMMQGVFAGAMGVVRGCVTVISDPRNERRAYAILGFCWVLMASLVPLFAVLVIESPAQSGSMSLEIYPISLLATSIAATVTFAGVILSLFLGPDDGPREGAIRLPPENNHRRHIQSESIPSSPVATLPRKASLKVSAKHLAHSQASLSAACQIHCPRHPSLFPSPLPPIDPSPGPVARTAMHMT</sequence>
<organism evidence="2 3">
    <name type="scientific">Lactarius akahatsu</name>
    <dbReference type="NCBI Taxonomy" id="416441"/>
    <lineage>
        <taxon>Eukaryota</taxon>
        <taxon>Fungi</taxon>
        <taxon>Dikarya</taxon>
        <taxon>Basidiomycota</taxon>
        <taxon>Agaricomycotina</taxon>
        <taxon>Agaricomycetes</taxon>
        <taxon>Russulales</taxon>
        <taxon>Russulaceae</taxon>
        <taxon>Lactarius</taxon>
    </lineage>
</organism>
<keyword evidence="1" id="KW-1133">Transmembrane helix</keyword>
<feature type="transmembrane region" description="Helical" evidence="1">
    <location>
        <begin position="68"/>
        <end position="93"/>
    </location>
</feature>
<dbReference type="InterPro" id="IPR036259">
    <property type="entry name" value="MFS_trans_sf"/>
</dbReference>
<dbReference type="Gene3D" id="1.20.1250.20">
    <property type="entry name" value="MFS general substrate transporter like domains"/>
    <property type="match status" value="1"/>
</dbReference>